<name>A0A6M0RFR1_9CYAN</name>
<comment type="subcellular location">
    <subcellularLocation>
        <location evidence="1">Secreted</location>
    </subcellularLocation>
</comment>
<dbReference type="Pfam" id="PF00353">
    <property type="entry name" value="HemolysinCabind"/>
    <property type="match status" value="4"/>
</dbReference>
<proteinExistence type="predicted"/>
<protein>
    <submittedName>
        <fullName evidence="3">Calcium-binding protein</fullName>
    </submittedName>
</protein>
<comment type="caution">
    <text evidence="3">The sequence shown here is derived from an EMBL/GenBank/DDBJ whole genome shotgun (WGS) entry which is preliminary data.</text>
</comment>
<dbReference type="InterPro" id="IPR018511">
    <property type="entry name" value="Hemolysin-typ_Ca-bd_CS"/>
</dbReference>
<dbReference type="SUPFAM" id="SSF51120">
    <property type="entry name" value="beta-Roll"/>
    <property type="match status" value="2"/>
</dbReference>
<dbReference type="AlphaFoldDB" id="A0A6M0RFR1"/>
<keyword evidence="4" id="KW-1185">Reference proteome</keyword>
<dbReference type="InterPro" id="IPR050557">
    <property type="entry name" value="RTX_toxin/Mannuronan_C5-epim"/>
</dbReference>
<dbReference type="PROSITE" id="PS00330">
    <property type="entry name" value="HEMOLYSIN_CALCIUM"/>
    <property type="match status" value="1"/>
</dbReference>
<keyword evidence="2" id="KW-0964">Secreted</keyword>
<evidence type="ECO:0000313" key="3">
    <source>
        <dbReference type="EMBL" id="NEZ54989.1"/>
    </source>
</evidence>
<gene>
    <name evidence="3" type="ORF">DXZ20_04650</name>
</gene>
<evidence type="ECO:0000313" key="4">
    <source>
        <dbReference type="Proteomes" id="UP000481033"/>
    </source>
</evidence>
<dbReference type="GO" id="GO:0005576">
    <property type="term" value="C:extracellular region"/>
    <property type="evidence" value="ECO:0007669"/>
    <property type="project" value="UniProtKB-SubCell"/>
</dbReference>
<organism evidence="3 4">
    <name type="scientific">Adonisia turfae CCMR0081</name>
    <dbReference type="NCBI Taxonomy" id="2292702"/>
    <lineage>
        <taxon>Bacteria</taxon>
        <taxon>Bacillati</taxon>
        <taxon>Cyanobacteriota</taxon>
        <taxon>Adonisia</taxon>
        <taxon>Adonisia turfae</taxon>
    </lineage>
</organism>
<dbReference type="GO" id="GO:0005509">
    <property type="term" value="F:calcium ion binding"/>
    <property type="evidence" value="ECO:0007669"/>
    <property type="project" value="InterPro"/>
</dbReference>
<evidence type="ECO:0000256" key="2">
    <source>
        <dbReference type="ARBA" id="ARBA00022525"/>
    </source>
</evidence>
<dbReference type="InterPro" id="IPR011049">
    <property type="entry name" value="Serralysin-like_metalloprot_C"/>
</dbReference>
<dbReference type="PRINTS" id="PR00313">
    <property type="entry name" value="CABNDNGRPT"/>
</dbReference>
<dbReference type="Proteomes" id="UP000481033">
    <property type="component" value="Unassembled WGS sequence"/>
</dbReference>
<dbReference type="EMBL" id="QXHD01000004">
    <property type="protein sequence ID" value="NEZ54989.1"/>
    <property type="molecule type" value="Genomic_DNA"/>
</dbReference>
<dbReference type="PANTHER" id="PTHR38340">
    <property type="entry name" value="S-LAYER PROTEIN"/>
    <property type="match status" value="1"/>
</dbReference>
<dbReference type="RefSeq" id="WP_163703389.1">
    <property type="nucleotide sequence ID" value="NZ_QXHD01000004.1"/>
</dbReference>
<accession>A0A6M0RFR1</accession>
<evidence type="ECO:0000256" key="1">
    <source>
        <dbReference type="ARBA" id="ARBA00004613"/>
    </source>
</evidence>
<dbReference type="PANTHER" id="PTHR38340:SF1">
    <property type="entry name" value="S-LAYER PROTEIN"/>
    <property type="match status" value="1"/>
</dbReference>
<feature type="non-terminal residue" evidence="3">
    <location>
        <position position="1"/>
    </location>
</feature>
<sequence>LGLDRMDGGAGIDSLDVRFWNGAYVLNMNTGVTNYAGETATNFENVFTGAGNDTITGTAGNNVISTGAGNDRVFAGAGNDTIYGGPGNDVLRGQNGNDRIFGQAGNDWIDGGLGLDRMDGGAGIDTLDVRFWNGAYNLNMITGVTNYVGETATNFERVYTGAGNDIITGTAGANYIHTGAGNDSVFAGAGNDTVVGGLGNDVLRGEAGNDYLLGDRGNDILVGGLGNDRLNGTTLTAEGTGERDILFSGNTNDTDVFVLGQNGRVFYNDQGNTDHAVLRDFDAYNFVGDIADRIQLVGSAASYSLSNVSVNGVAGAGISFGGDLIGIVQGVNAASLNLANTNQFTYV</sequence>
<dbReference type="InterPro" id="IPR001343">
    <property type="entry name" value="Hemolysn_Ca-bd"/>
</dbReference>
<dbReference type="Gene3D" id="2.150.10.10">
    <property type="entry name" value="Serralysin-like metalloprotease, C-terminal"/>
    <property type="match status" value="4"/>
</dbReference>
<reference evidence="3 4" key="1">
    <citation type="journal article" date="2020" name="Microb. Ecol.">
        <title>Ecogenomics of the Marine Benthic Filamentous Cyanobacterium Adonisia.</title>
        <authorList>
            <person name="Walter J.M."/>
            <person name="Coutinho F.H."/>
            <person name="Leomil L."/>
            <person name="Hargreaves P.I."/>
            <person name="Campeao M.E."/>
            <person name="Vieira V.V."/>
            <person name="Silva B.S."/>
            <person name="Fistarol G.O."/>
            <person name="Salomon P.S."/>
            <person name="Sawabe T."/>
            <person name="Mino S."/>
            <person name="Hosokawa M."/>
            <person name="Miyashita H."/>
            <person name="Maruyama F."/>
            <person name="van Verk M.C."/>
            <person name="Dutilh B.E."/>
            <person name="Thompson C.C."/>
            <person name="Thompson F.L."/>
        </authorList>
    </citation>
    <scope>NUCLEOTIDE SEQUENCE [LARGE SCALE GENOMIC DNA]</scope>
    <source>
        <strain evidence="3 4">CCMR0081</strain>
    </source>
</reference>